<feature type="binding site" evidence="3">
    <location>
        <position position="91"/>
    </location>
    <ligand>
        <name>Zn(2+)</name>
        <dbReference type="ChEBI" id="CHEBI:29105"/>
        <label>2</label>
    </ligand>
</feature>
<dbReference type="Pfam" id="PF07687">
    <property type="entry name" value="M20_dimer"/>
    <property type="match status" value="1"/>
</dbReference>
<keyword evidence="6" id="KW-1185">Reference proteome</keyword>
<evidence type="ECO:0000256" key="1">
    <source>
        <dbReference type="ARBA" id="ARBA00006153"/>
    </source>
</evidence>
<evidence type="ECO:0000256" key="2">
    <source>
        <dbReference type="ARBA" id="ARBA00022801"/>
    </source>
</evidence>
<dbReference type="SUPFAM" id="SSF55031">
    <property type="entry name" value="Bacterial exopeptidase dimerisation domain"/>
    <property type="match status" value="1"/>
</dbReference>
<protein>
    <submittedName>
        <fullName evidence="5">Putative hydrolase</fullName>
        <ecNumber evidence="5">3.-.-.-</ecNumber>
    </submittedName>
</protein>
<evidence type="ECO:0000259" key="4">
    <source>
        <dbReference type="Pfam" id="PF07687"/>
    </source>
</evidence>
<dbReference type="EC" id="3.-.-.-" evidence="5"/>
<feature type="binding site" evidence="3">
    <location>
        <position position="91"/>
    </location>
    <ligand>
        <name>Zn(2+)</name>
        <dbReference type="ChEBI" id="CHEBI:29105"/>
        <label>1</label>
    </ligand>
</feature>
<proteinExistence type="inferred from homology"/>
<dbReference type="Pfam" id="PF01546">
    <property type="entry name" value="Peptidase_M20"/>
    <property type="match status" value="1"/>
</dbReference>
<sequence length="414" mass="45150">MLTCIERIKKDIEELAKFNATPGKGLTRFSFTEEDKGAREYIKMRMEEAGLEVYEDAAGTVVGRKKGCDDNLPVVMIGSHFDSVKNGGNFDGPAGVIAGLEIARVLHEKNIKTKHPMEFIAMIEEEGGRFGGGLFGSRAMAGKVSKHELETFKDENGITIGEAMRKFGFNPDDIDRARRDPKTLKAFFELHIEQGPVLEAEHKDAGIVDTIVGIDQYEVEITGRPDHAGTTPMNMRADALVLSSSVIQDINRLAKEAGEGTVATVGNLKVSPGAANIVPGKVVFTIDIRSRNGSIIKDIAGKIDGILKERCTAEGLSYRMESKISVPPVKLPEHIIQILKQKAEEMGLAYKQMMSGAGHDAMVMAGITDVGLIFVPSKAGRSHCPEEWTDYEQLQKGIELVLKAALEIAEVEKQ</sequence>
<dbReference type="RefSeq" id="WP_206706573.1">
    <property type="nucleotide sequence ID" value="NZ_CP059066.1"/>
</dbReference>
<name>A0A8A0RLD6_9FIRM</name>
<dbReference type="EMBL" id="CP059066">
    <property type="protein sequence ID" value="QSQ09215.1"/>
    <property type="molecule type" value="Genomic_DNA"/>
</dbReference>
<dbReference type="InterPro" id="IPR036264">
    <property type="entry name" value="Bact_exopeptidase_dim_dom"/>
</dbReference>
<dbReference type="InterPro" id="IPR011650">
    <property type="entry name" value="Peptidase_M20_dimer"/>
</dbReference>
<dbReference type="GO" id="GO:0016813">
    <property type="term" value="F:hydrolase activity, acting on carbon-nitrogen (but not peptide) bonds, in linear amidines"/>
    <property type="evidence" value="ECO:0007669"/>
    <property type="project" value="InterPro"/>
</dbReference>
<dbReference type="Gene3D" id="3.40.630.10">
    <property type="entry name" value="Zn peptidases"/>
    <property type="match status" value="1"/>
</dbReference>
<dbReference type="PIRSF" id="PIRSF001235">
    <property type="entry name" value="Amidase_carbamoylase"/>
    <property type="match status" value="1"/>
</dbReference>
<dbReference type="AlphaFoldDB" id="A0A8A0RLD6"/>
<comment type="cofactor">
    <cofactor evidence="3">
        <name>Zn(2+)</name>
        <dbReference type="ChEBI" id="CHEBI:29105"/>
    </cofactor>
    <text evidence="3">Binds 2 Zn(2+) ions per subunit.</text>
</comment>
<accession>A0A8A0RLD6</accession>
<feature type="binding site" evidence="3">
    <location>
        <position position="383"/>
    </location>
    <ligand>
        <name>Zn(2+)</name>
        <dbReference type="ChEBI" id="CHEBI:29105"/>
        <label>2</label>
    </ligand>
</feature>
<dbReference type="PANTHER" id="PTHR32494">
    <property type="entry name" value="ALLANTOATE DEIMINASE-RELATED"/>
    <property type="match status" value="1"/>
</dbReference>
<feature type="domain" description="Peptidase M20 dimerisation" evidence="4">
    <location>
        <begin position="213"/>
        <end position="310"/>
    </location>
</feature>
<keyword evidence="2 5" id="KW-0378">Hydrolase</keyword>
<dbReference type="Proteomes" id="UP000662904">
    <property type="component" value="Chromosome"/>
</dbReference>
<dbReference type="NCBIfam" id="NF006771">
    <property type="entry name" value="PRK09290.1-5"/>
    <property type="match status" value="1"/>
</dbReference>
<dbReference type="InterPro" id="IPR010158">
    <property type="entry name" value="Amidase_Cbmase"/>
</dbReference>
<reference evidence="5" key="1">
    <citation type="submission" date="2020-07" db="EMBL/GenBank/DDBJ databases">
        <title>Koleobacter methoxysyntrophicus gen. nov., sp. nov., a novel anaerobic bacterium isolated from deep subsurface oil field and proposal of Koleobacterales ord. nov. in the phylum Firmicutes.</title>
        <authorList>
            <person name="Sakamoto S."/>
            <person name="Tamaki H."/>
        </authorList>
    </citation>
    <scope>NUCLEOTIDE SEQUENCE</scope>
    <source>
        <strain evidence="5">NRmbB1</strain>
    </source>
</reference>
<organism evidence="5 6">
    <name type="scientific">Koleobacter methoxysyntrophicus</name>
    <dbReference type="NCBI Taxonomy" id="2751313"/>
    <lineage>
        <taxon>Bacteria</taxon>
        <taxon>Bacillati</taxon>
        <taxon>Bacillota</taxon>
        <taxon>Clostridia</taxon>
        <taxon>Koleobacterales</taxon>
        <taxon>Koleobacteraceae</taxon>
        <taxon>Koleobacter</taxon>
    </lineage>
</organism>
<evidence type="ECO:0000256" key="3">
    <source>
        <dbReference type="PIRSR" id="PIRSR001235-1"/>
    </source>
</evidence>
<dbReference type="NCBIfam" id="TIGR01879">
    <property type="entry name" value="hydantase"/>
    <property type="match status" value="1"/>
</dbReference>
<dbReference type="SUPFAM" id="SSF53187">
    <property type="entry name" value="Zn-dependent exopeptidases"/>
    <property type="match status" value="1"/>
</dbReference>
<dbReference type="GO" id="GO:0046872">
    <property type="term" value="F:metal ion binding"/>
    <property type="evidence" value="ECO:0007669"/>
    <property type="project" value="UniProtKB-KW"/>
</dbReference>
<keyword evidence="3" id="KW-0479">Metal-binding</keyword>
<dbReference type="PANTHER" id="PTHR32494:SF5">
    <property type="entry name" value="ALLANTOATE AMIDOHYDROLASE"/>
    <property type="match status" value="1"/>
</dbReference>
<evidence type="ECO:0000313" key="6">
    <source>
        <dbReference type="Proteomes" id="UP000662904"/>
    </source>
</evidence>
<dbReference type="CDD" id="cd03884">
    <property type="entry name" value="M20_bAS"/>
    <property type="match status" value="1"/>
</dbReference>
<dbReference type="InterPro" id="IPR002933">
    <property type="entry name" value="Peptidase_M20"/>
</dbReference>
<feature type="binding site" evidence="3">
    <location>
        <position position="191"/>
    </location>
    <ligand>
        <name>Zn(2+)</name>
        <dbReference type="ChEBI" id="CHEBI:29105"/>
        <label>1</label>
    </ligand>
</feature>
<feature type="binding site" evidence="3">
    <location>
        <position position="126"/>
    </location>
    <ligand>
        <name>Zn(2+)</name>
        <dbReference type="ChEBI" id="CHEBI:29105"/>
        <label>2</label>
    </ligand>
</feature>
<feature type="binding site" evidence="3">
    <location>
        <position position="80"/>
    </location>
    <ligand>
        <name>Zn(2+)</name>
        <dbReference type="ChEBI" id="CHEBI:29105"/>
        <label>1</label>
    </ligand>
</feature>
<comment type="similarity">
    <text evidence="1">Belongs to the peptidase M20 family.</text>
</comment>
<dbReference type="KEGG" id="kme:H0A61_01574"/>
<evidence type="ECO:0000313" key="5">
    <source>
        <dbReference type="EMBL" id="QSQ09215.1"/>
    </source>
</evidence>
<gene>
    <name evidence="5" type="ORF">H0A61_01574</name>
</gene>
<keyword evidence="3" id="KW-0862">Zinc</keyword>
<dbReference type="Gene3D" id="3.30.70.360">
    <property type="match status" value="1"/>
</dbReference>